<organism evidence="1 2">
    <name type="scientific">Pseudoalteromonas luteoviolacea NCIMB 1942</name>
    <dbReference type="NCBI Taxonomy" id="1365253"/>
    <lineage>
        <taxon>Bacteria</taxon>
        <taxon>Pseudomonadati</taxon>
        <taxon>Pseudomonadota</taxon>
        <taxon>Gammaproteobacteria</taxon>
        <taxon>Alteromonadales</taxon>
        <taxon>Pseudoalteromonadaceae</taxon>
        <taxon>Pseudoalteromonas</taxon>
    </lineage>
</organism>
<dbReference type="Proteomes" id="UP000076587">
    <property type="component" value="Unassembled WGS sequence"/>
</dbReference>
<dbReference type="EMBL" id="AUXT01000173">
    <property type="protein sequence ID" value="KZN46010.1"/>
    <property type="molecule type" value="Genomic_DNA"/>
</dbReference>
<evidence type="ECO:0000313" key="1">
    <source>
        <dbReference type="EMBL" id="KZN46010.1"/>
    </source>
</evidence>
<comment type="caution">
    <text evidence="1">The sequence shown here is derived from an EMBL/GenBank/DDBJ whole genome shotgun (WGS) entry which is preliminary data.</text>
</comment>
<proteinExistence type="predicted"/>
<name>A0A167B0B0_9GAMM</name>
<evidence type="ECO:0000313" key="2">
    <source>
        <dbReference type="Proteomes" id="UP000076587"/>
    </source>
</evidence>
<gene>
    <name evidence="1" type="ORF">N482_13120</name>
</gene>
<dbReference type="PATRIC" id="fig|1365253.3.peg.3201"/>
<dbReference type="RefSeq" id="WP_063377733.1">
    <property type="nucleotide sequence ID" value="NZ_AUXT01000173.1"/>
</dbReference>
<accession>A0A167B0B0</accession>
<dbReference type="AlphaFoldDB" id="A0A167B0B0"/>
<reference evidence="1 2" key="1">
    <citation type="submission" date="2013-07" db="EMBL/GenBank/DDBJ databases">
        <title>Comparative Genomic and Metabolomic Analysis of Twelve Strains of Pseudoalteromonas luteoviolacea.</title>
        <authorList>
            <person name="Vynne N.G."/>
            <person name="Mansson M."/>
            <person name="Gram L."/>
        </authorList>
    </citation>
    <scope>NUCLEOTIDE SEQUENCE [LARGE SCALE GENOMIC DNA]</scope>
    <source>
        <strain evidence="1 2">NCIMB 1942</strain>
    </source>
</reference>
<sequence>MINQTMENAVSQVAEHDLSEILDYLIDKAKRGDFGELAAFLSSAVICVNEVLKKKGEEPITFFVGSGGFEVFNHIDFTPILEPLNEAREQQLRDFTCHICEVSN</sequence>
<protein>
    <submittedName>
        <fullName evidence="1">Uncharacterized protein</fullName>
    </submittedName>
</protein>